<dbReference type="Gene3D" id="3.40.50.2000">
    <property type="entry name" value="Glycogen Phosphorylase B"/>
    <property type="match status" value="2"/>
</dbReference>
<protein>
    <recommendedName>
        <fullName evidence="1">Glycosyl transferase family 1 domain-containing protein</fullName>
    </recommendedName>
</protein>
<name>A0A2A6E4K6_TANFO</name>
<evidence type="ECO:0000259" key="1">
    <source>
        <dbReference type="Pfam" id="PF00534"/>
    </source>
</evidence>
<organism evidence="2 3">
    <name type="scientific">Tannerella forsythia</name>
    <name type="common">Bacteroides forsythus</name>
    <dbReference type="NCBI Taxonomy" id="28112"/>
    <lineage>
        <taxon>Bacteria</taxon>
        <taxon>Pseudomonadati</taxon>
        <taxon>Bacteroidota</taxon>
        <taxon>Bacteroidia</taxon>
        <taxon>Bacteroidales</taxon>
        <taxon>Tannerellaceae</taxon>
        <taxon>Tannerella</taxon>
    </lineage>
</organism>
<comment type="caution">
    <text evidence="2">The sequence shown here is derived from an EMBL/GenBank/DDBJ whole genome shotgun (WGS) entry which is preliminary data.</text>
</comment>
<proteinExistence type="predicted"/>
<dbReference type="RefSeq" id="WP_014223551.1">
    <property type="nucleotide sequence ID" value="NZ_CALHNL010000096.1"/>
</dbReference>
<dbReference type="EMBL" id="NSLJ01000069">
    <property type="protein sequence ID" value="PDP41376.1"/>
    <property type="molecule type" value="Genomic_DNA"/>
</dbReference>
<dbReference type="AlphaFoldDB" id="A0A2A6E4K6"/>
<evidence type="ECO:0000313" key="3">
    <source>
        <dbReference type="Proteomes" id="UP000219259"/>
    </source>
</evidence>
<dbReference type="InterPro" id="IPR001296">
    <property type="entry name" value="Glyco_trans_1"/>
</dbReference>
<dbReference type="NCBIfam" id="TIGR04157">
    <property type="entry name" value="glyco_rSAM_CFB"/>
    <property type="match status" value="1"/>
</dbReference>
<dbReference type="Pfam" id="PF00534">
    <property type="entry name" value="Glycos_transf_1"/>
    <property type="match status" value="1"/>
</dbReference>
<dbReference type="SUPFAM" id="SSF53756">
    <property type="entry name" value="UDP-Glycosyltransferase/glycogen phosphorylase"/>
    <property type="match status" value="1"/>
</dbReference>
<dbReference type="PANTHER" id="PTHR45947">
    <property type="entry name" value="SULFOQUINOVOSYL TRANSFERASE SQD2"/>
    <property type="match status" value="1"/>
</dbReference>
<dbReference type="PANTHER" id="PTHR45947:SF3">
    <property type="entry name" value="SULFOQUINOVOSYL TRANSFERASE SQD2"/>
    <property type="match status" value="1"/>
</dbReference>
<accession>A0A2A6E4K6</accession>
<dbReference type="InterPro" id="IPR050194">
    <property type="entry name" value="Glycosyltransferase_grp1"/>
</dbReference>
<dbReference type="InterPro" id="IPR026419">
    <property type="entry name" value="Glyco_rSAM_CFB"/>
</dbReference>
<feature type="domain" description="Glycosyl transferase family 1" evidence="1">
    <location>
        <begin position="218"/>
        <end position="379"/>
    </location>
</feature>
<dbReference type="GO" id="GO:0016757">
    <property type="term" value="F:glycosyltransferase activity"/>
    <property type="evidence" value="ECO:0007669"/>
    <property type="project" value="InterPro"/>
</dbReference>
<dbReference type="GeneID" id="34757505"/>
<sequence length="414" mass="48531">MTNKVFIFNEVCPGGNYGIKTYIEQLSCSCFNMKNFEVHIVNLRSNVNEFTINHESDAVIYEIPREKYWQKSQEAYYRNVLFLLKRHIITSGSENILFQINYFEHKPLIDYLKKYFPKGKMIFTLHYLDWSFILQGNTSRFRKIINAKEEDYHKNSTEYQVIHLFNRDKVLFEFVDIILCLSRYAKSLLINDYEISDGKIELIYNGLSESTENKKITKKTLRRKYAFGQNEKLILYVGRLDKAKGGRELIQAFQSRLKKHPKSRLIIIGSGKENIYFEETMGCWSKITFTGQIDRKVVYEFYQMADVGVLPSFTEQCSYVAIEMMMHGLPVVGTTSTGLSEMIIDGVNGYKVNIVEKDDDVEMNALELADRINSILDVSEETYATMSLNCRKIYRERYNIIQIQDQLARVFRKI</sequence>
<dbReference type="Proteomes" id="UP000219259">
    <property type="component" value="Unassembled WGS sequence"/>
</dbReference>
<dbReference type="OMA" id="HGHFTKS"/>
<evidence type="ECO:0000313" key="2">
    <source>
        <dbReference type="EMBL" id="PDP41376.1"/>
    </source>
</evidence>
<dbReference type="CDD" id="cd03801">
    <property type="entry name" value="GT4_PimA-like"/>
    <property type="match status" value="1"/>
</dbReference>
<gene>
    <name evidence="2" type="ORF">CLI86_13615</name>
</gene>
<reference evidence="2 3" key="1">
    <citation type="submission" date="2017-09" db="EMBL/GenBank/DDBJ databases">
        <title>Phase variable restriction modification systems are present in the genome sequences of periodontal pathogens Prevotella intermedia, Tannerella forsythia and Porphyromonas gingivalis.</title>
        <authorList>
            <person name="Haigh R.D."/>
            <person name="Crawford L."/>
            <person name="Ralph J."/>
            <person name="Wanford J."/>
            <person name="Vartoukian S.R."/>
            <person name="Hijazib K."/>
            <person name="Wade W."/>
            <person name="Oggioni M.R."/>
        </authorList>
    </citation>
    <scope>NUCLEOTIDE SEQUENCE [LARGE SCALE GENOMIC DNA]</scope>
    <source>
        <strain evidence="2 3">WW11663</strain>
    </source>
</reference>